<keyword evidence="2" id="KW-1185">Reference proteome</keyword>
<accession>A0ABS1KPB9</accession>
<gene>
    <name evidence="1" type="ORF">JI741_07565</name>
</gene>
<sequence>MKETTITTTRKIQILVDSPDKDFIKDAYKTLSRWQAICQRSANYLFTHQFIQHQLKDMVYLREDIQLKLADWTTDPQGMLTTSRQNSTYRFLSSQFKGLIPMHILNALNHTLVSTYSQKAGAYQRGEESISNYKHDIPIPFLAENVRRLTYIKERNEYSFQLFSIPFRTYLGHDQVDKRRLMQQWLEGTVKFCGSSLRLAKRKLYLLATFEQKKERPVLSDEIIAEASLSLDYPVVLTIGKAVFKVGNKEEFLYRRMAIQAARQRALSAASFCRGGKGKKRKFQGTAKFKDIEREFVRTKLHTYSKKVIDLCLAHNAATLILVNQTEKEEQAKNNTFVLRNWGYGGLKEKLAYKAARAGITIITE</sequence>
<evidence type="ECO:0000313" key="2">
    <source>
        <dbReference type="Proteomes" id="UP000613030"/>
    </source>
</evidence>
<dbReference type="RefSeq" id="WP_202008435.1">
    <property type="nucleotide sequence ID" value="NZ_JAERRB010000002.1"/>
</dbReference>
<proteinExistence type="predicted"/>
<evidence type="ECO:0000313" key="1">
    <source>
        <dbReference type="EMBL" id="MBL0741073.1"/>
    </source>
</evidence>
<reference evidence="1 2" key="1">
    <citation type="submission" date="2021-01" db="EMBL/GenBank/DDBJ databases">
        <title>Chryseolinea sp. Jin1 Genome sequencing and assembly.</title>
        <authorList>
            <person name="Kim I."/>
        </authorList>
    </citation>
    <scope>NUCLEOTIDE SEQUENCE [LARGE SCALE GENOMIC DNA]</scope>
    <source>
        <strain evidence="1 2">Jin1</strain>
    </source>
</reference>
<dbReference type="EMBL" id="JAERRB010000002">
    <property type="protein sequence ID" value="MBL0741073.1"/>
    <property type="molecule type" value="Genomic_DNA"/>
</dbReference>
<dbReference type="Proteomes" id="UP000613030">
    <property type="component" value="Unassembled WGS sequence"/>
</dbReference>
<protein>
    <submittedName>
        <fullName evidence="1">Transposase</fullName>
    </submittedName>
</protein>
<name>A0ABS1KPB9_9BACT</name>
<comment type="caution">
    <text evidence="1">The sequence shown here is derived from an EMBL/GenBank/DDBJ whole genome shotgun (WGS) entry which is preliminary data.</text>
</comment>
<organism evidence="1 2">
    <name type="scientific">Chryseolinea lacunae</name>
    <dbReference type="NCBI Taxonomy" id="2801331"/>
    <lineage>
        <taxon>Bacteria</taxon>
        <taxon>Pseudomonadati</taxon>
        <taxon>Bacteroidota</taxon>
        <taxon>Cytophagia</taxon>
        <taxon>Cytophagales</taxon>
        <taxon>Fulvivirgaceae</taxon>
        <taxon>Chryseolinea</taxon>
    </lineage>
</organism>